<dbReference type="HOGENOM" id="CLU_890423_0_0_10"/>
<dbReference type="Pfam" id="PF16269">
    <property type="entry name" value="DUF4922"/>
    <property type="match status" value="1"/>
</dbReference>
<comment type="caution">
    <text evidence="3">The sequence shown here is derived from an EMBL/GenBank/DDBJ whole genome shotgun (WGS) entry which is preliminary data.</text>
</comment>
<evidence type="ECO:0000313" key="4">
    <source>
        <dbReference type="Proteomes" id="UP000004892"/>
    </source>
</evidence>
<dbReference type="InterPro" id="IPR058865">
    <property type="entry name" value="GDPGP1_C"/>
</dbReference>
<dbReference type="AlphaFoldDB" id="H1DL83"/>
<evidence type="ECO:0000259" key="2">
    <source>
        <dbReference type="Pfam" id="PF26216"/>
    </source>
</evidence>
<evidence type="ECO:0000259" key="1">
    <source>
        <dbReference type="Pfam" id="PF16269"/>
    </source>
</evidence>
<dbReference type="STRING" id="742817.HMPREF9449_03019"/>
<dbReference type="eggNOG" id="COG0537">
    <property type="taxonomic scope" value="Bacteria"/>
</dbReference>
<dbReference type="PATRIC" id="fig|742817.3.peg.3229"/>
<dbReference type="SUPFAM" id="SSF54197">
    <property type="entry name" value="HIT-like"/>
    <property type="match status" value="1"/>
</dbReference>
<feature type="domain" description="DUF4922" evidence="1">
    <location>
        <begin position="11"/>
        <end position="155"/>
    </location>
</feature>
<dbReference type="InterPro" id="IPR036265">
    <property type="entry name" value="HIT-like_sf"/>
</dbReference>
<reference evidence="3 4" key="1">
    <citation type="submission" date="2012-01" db="EMBL/GenBank/DDBJ databases">
        <title>The Genome Sequence of Odoribacter laneus YIT 12061.</title>
        <authorList>
            <consortium name="The Broad Institute Genome Sequencing Platform"/>
            <person name="Earl A."/>
            <person name="Ward D."/>
            <person name="Feldgarden M."/>
            <person name="Gevers D."/>
            <person name="Morotomi M."/>
            <person name="Young S.K."/>
            <person name="Zeng Q."/>
            <person name="Gargeya S."/>
            <person name="Fitzgerald M."/>
            <person name="Haas B."/>
            <person name="Abouelleil A."/>
            <person name="Alvarado L."/>
            <person name="Arachchi H.M."/>
            <person name="Berlin A."/>
            <person name="Chapman S.B."/>
            <person name="Gearin G."/>
            <person name="Goldberg J."/>
            <person name="Griggs A."/>
            <person name="Gujja S."/>
            <person name="Hansen M."/>
            <person name="Heiman D."/>
            <person name="Howarth C."/>
            <person name="Larimer J."/>
            <person name="Lui A."/>
            <person name="MacDonald P.J.P."/>
            <person name="McCowen C."/>
            <person name="Montmayeur A."/>
            <person name="Murphy C."/>
            <person name="Neiman D."/>
            <person name="Pearson M."/>
            <person name="Priest M."/>
            <person name="Roberts A."/>
            <person name="Saif S."/>
            <person name="Shea T."/>
            <person name="Sisk P."/>
            <person name="Stolte C."/>
            <person name="Sykes S."/>
            <person name="Wortman J."/>
            <person name="Nusbaum C."/>
            <person name="Birren B."/>
        </authorList>
    </citation>
    <scope>NUCLEOTIDE SEQUENCE [LARGE SCALE GENOMIC DNA]</scope>
    <source>
        <strain evidence="3 4">YIT 12061</strain>
    </source>
</reference>
<gene>
    <name evidence="3" type="ORF">HMPREF9449_03019</name>
</gene>
<dbReference type="RefSeq" id="WP_009138162.1">
    <property type="nucleotide sequence ID" value="NZ_JH594598.1"/>
</dbReference>
<dbReference type="InterPro" id="IPR046320">
    <property type="entry name" value="DUF4922"/>
</dbReference>
<dbReference type="Pfam" id="PF26216">
    <property type="entry name" value="GDPGP1_C"/>
    <property type="match status" value="1"/>
</dbReference>
<dbReference type="GeneID" id="98070537"/>
<organism evidence="3 4">
    <name type="scientific">Odoribacter laneus YIT 12061</name>
    <dbReference type="NCBI Taxonomy" id="742817"/>
    <lineage>
        <taxon>Bacteria</taxon>
        <taxon>Pseudomonadati</taxon>
        <taxon>Bacteroidota</taxon>
        <taxon>Bacteroidia</taxon>
        <taxon>Bacteroidales</taxon>
        <taxon>Odoribacteraceae</taxon>
        <taxon>Odoribacter</taxon>
    </lineage>
</organism>
<dbReference type="Proteomes" id="UP000004892">
    <property type="component" value="Unassembled WGS sequence"/>
</dbReference>
<proteinExistence type="predicted"/>
<keyword evidence="4" id="KW-1185">Reference proteome</keyword>
<evidence type="ECO:0008006" key="5">
    <source>
        <dbReference type="Google" id="ProtNLM"/>
    </source>
</evidence>
<protein>
    <recommendedName>
        <fullName evidence="5">DUF4922 domain-containing protein</fullName>
    </recommendedName>
</protein>
<dbReference type="EMBL" id="ADMC01000034">
    <property type="protein sequence ID" value="EHP45174.1"/>
    <property type="molecule type" value="Genomic_DNA"/>
</dbReference>
<evidence type="ECO:0000313" key="3">
    <source>
        <dbReference type="EMBL" id="EHP45174.1"/>
    </source>
</evidence>
<sequence length="315" mass="36683">MTSPLIDPEQFFTSQLKDFKIAQTNFLNLQKALYRTLKGDHFLFQLQYNPERIRSTAAKVDEKTLKERKCFLCAANLLPGQKGIPYRNKYNIFINPYPIFDRHFTIPDRHHTPQLIDGRFGDMLMLAKDFPAYTFFYNGPKCGASAPDHFHFQMATRGVMPVEKEIENCTVLRQTHSYQIGTIENYMRKIIVLTSDQPDLLENLFLQILSLLSQNIPSQPEPMINLLCWYTSSYWNVIIFPRRGLRPRQFYEEGNDKILFSPGCVDFAGLLVTPRKEDYDRYTPELLADLFGQLTLTNETWEKLSSSLRTLIPTN</sequence>
<feature type="domain" description="GDPGP1-like C-terminal" evidence="2">
    <location>
        <begin position="162"/>
        <end position="306"/>
    </location>
</feature>
<name>H1DL83_9BACT</name>
<accession>H1DL83</accession>